<keyword evidence="2" id="KW-1185">Reference proteome</keyword>
<evidence type="ECO:0008006" key="3">
    <source>
        <dbReference type="Google" id="ProtNLM"/>
    </source>
</evidence>
<dbReference type="EMBL" id="JAKZGS010000001">
    <property type="protein sequence ID" value="MCH7396573.1"/>
    <property type="molecule type" value="Genomic_DNA"/>
</dbReference>
<dbReference type="RefSeq" id="WP_241273094.1">
    <property type="nucleotide sequence ID" value="NZ_JAKZGS010000001.1"/>
</dbReference>
<comment type="caution">
    <text evidence="1">The sequence shown here is derived from an EMBL/GenBank/DDBJ whole genome shotgun (WGS) entry which is preliminary data.</text>
</comment>
<dbReference type="Proteomes" id="UP001165488">
    <property type="component" value="Unassembled WGS sequence"/>
</dbReference>
<protein>
    <recommendedName>
        <fullName evidence="3">Collagen triple helix repeat-containing protein</fullName>
    </recommendedName>
</protein>
<accession>A0ABS9UIX6</accession>
<proteinExistence type="predicted"/>
<evidence type="ECO:0000313" key="1">
    <source>
        <dbReference type="EMBL" id="MCH7396573.1"/>
    </source>
</evidence>
<evidence type="ECO:0000313" key="2">
    <source>
        <dbReference type="Proteomes" id="UP001165488"/>
    </source>
</evidence>
<reference evidence="1" key="1">
    <citation type="submission" date="2022-03" db="EMBL/GenBank/DDBJ databases">
        <title>De novo assembled genomes of Belliella spp. (Cyclobacteriaceae) strains.</title>
        <authorList>
            <person name="Szabo A."/>
            <person name="Korponai K."/>
            <person name="Felfoldi T."/>
        </authorList>
    </citation>
    <scope>NUCLEOTIDE SEQUENCE</scope>
    <source>
        <strain evidence="1">DSM 107340</strain>
    </source>
</reference>
<sequence>MENYNVIVNRDEINITVRNEIIDTLSIIQRIKNVEDNLADGIDGKDGTNGIDGQDGLDGTNGMDGLSAYQIAISNGFEGNESDWLESLKGKDGIDGLDGINGTNGTDGQDGIDGNDGNDGLSAYQIAINNGYEGNEQQWLESLKGIDGQDGMDGNDGLSAEIKGFRALGGGYISYTLNMSLINISDSSPLQSGNLYLIPFYIKRQSDITGFVLHQNGGNSTYTSNGDNGISIYRLDDNGNYELVISNISTNSFKNIGFGSGIINFSPSIILDEGIYFAGIIFNASVITTPPTIAGNGYSELFSYTNNNINNYHMTGVYNTNTLPTNINRDLVSKNEFIYAVVVVGNPL</sequence>
<organism evidence="1 2">
    <name type="scientific">Belliella calami</name>
    <dbReference type="NCBI Taxonomy" id="2923436"/>
    <lineage>
        <taxon>Bacteria</taxon>
        <taxon>Pseudomonadati</taxon>
        <taxon>Bacteroidota</taxon>
        <taxon>Cytophagia</taxon>
        <taxon>Cytophagales</taxon>
        <taxon>Cyclobacteriaceae</taxon>
        <taxon>Belliella</taxon>
    </lineage>
</organism>
<name>A0ABS9UIX6_9BACT</name>
<gene>
    <name evidence="1" type="ORF">MM236_01175</name>
</gene>